<dbReference type="PANTHER" id="PTHR43827">
    <property type="entry name" value="2,5-DIKETO-D-GLUCONIC ACID REDUCTASE"/>
    <property type="match status" value="1"/>
</dbReference>
<evidence type="ECO:0000256" key="5">
    <source>
        <dbReference type="PIRSR" id="PIRSR000097-2"/>
    </source>
</evidence>
<dbReference type="InterPro" id="IPR023210">
    <property type="entry name" value="NADP_OxRdtase_dom"/>
</dbReference>
<dbReference type="EMBL" id="ML213657">
    <property type="protein sequence ID" value="TFK33024.1"/>
    <property type="molecule type" value="Genomic_DNA"/>
</dbReference>
<dbReference type="Gene3D" id="3.20.20.100">
    <property type="entry name" value="NADP-dependent oxidoreductase domain"/>
    <property type="match status" value="1"/>
</dbReference>
<evidence type="ECO:0000256" key="4">
    <source>
        <dbReference type="PIRSR" id="PIRSR000097-1"/>
    </source>
</evidence>
<dbReference type="PANTHER" id="PTHR43827:SF3">
    <property type="entry name" value="NADP-DEPENDENT OXIDOREDUCTASE DOMAIN-CONTAINING PROTEIN"/>
    <property type="match status" value="1"/>
</dbReference>
<dbReference type="STRING" id="68775.A0A5C3LIV4"/>
<feature type="active site" description="Proton donor" evidence="4">
    <location>
        <position position="51"/>
    </location>
</feature>
<evidence type="ECO:0000313" key="9">
    <source>
        <dbReference type="EMBL" id="TFK33024.1"/>
    </source>
</evidence>
<accession>A0A5C3LIV4</accession>
<evidence type="ECO:0000313" key="10">
    <source>
        <dbReference type="Proteomes" id="UP000308652"/>
    </source>
</evidence>
<gene>
    <name evidence="9" type="ORF">BDQ12DRAFT_691719</name>
</gene>
<feature type="domain" description="NADP-dependent oxidoreductase" evidence="8">
    <location>
        <begin position="16"/>
        <end position="263"/>
    </location>
</feature>
<evidence type="ECO:0000256" key="2">
    <source>
        <dbReference type="ARBA" id="ARBA00022857"/>
    </source>
</evidence>
<sequence length="298" mass="32460">MPFGTIKLNDGNEIPAIAYGTGSVNKGKDIHAQVEQAIETGFWHIDTAQWYQNEESVGVAIRESGLARSDLYVTTKYGGGDIQEAIRASLSKLDIKSVDLYLIHSPGLISNGDFEGAWKEFEKIKEDGLSKTIGVSNFSVDDLQKISKSAHVKPAVNQIRLHPYNYSENKSLLEYHAAHGIVTEAYGSLASITTYPGGPVDIPVNVAAKLRGVTPTQVVFLWVKAKGAVIVTTSSNKQHLEEYLAVGDIDPLTEAEVLAIDEAGALGPPKKMSRKQFSMGFLVTFFIFAGYRMYACTV</sequence>
<proteinExistence type="inferred from homology"/>
<dbReference type="InterPro" id="IPR036812">
    <property type="entry name" value="NAD(P)_OxRdtase_dom_sf"/>
</dbReference>
<dbReference type="AlphaFoldDB" id="A0A5C3LIV4"/>
<keyword evidence="2" id="KW-0521">NADP</keyword>
<dbReference type="InterPro" id="IPR044494">
    <property type="entry name" value="AKR3C2/3"/>
</dbReference>
<dbReference type="OrthoDB" id="416253at2759"/>
<keyword evidence="7" id="KW-0472">Membrane</keyword>
<comment type="similarity">
    <text evidence="1">Belongs to the aldo/keto reductase family.</text>
</comment>
<dbReference type="SUPFAM" id="SSF51430">
    <property type="entry name" value="NAD(P)-linked oxidoreductase"/>
    <property type="match status" value="1"/>
</dbReference>
<dbReference type="GO" id="GO:0016652">
    <property type="term" value="F:oxidoreductase activity, acting on NAD(P)H as acceptor"/>
    <property type="evidence" value="ECO:0007669"/>
    <property type="project" value="InterPro"/>
</dbReference>
<evidence type="ECO:0000256" key="7">
    <source>
        <dbReference type="SAM" id="Phobius"/>
    </source>
</evidence>
<evidence type="ECO:0000259" key="8">
    <source>
        <dbReference type="Pfam" id="PF00248"/>
    </source>
</evidence>
<name>A0A5C3LIV4_9AGAR</name>
<feature type="site" description="Lowers pKa of active site Tyr" evidence="6">
    <location>
        <position position="76"/>
    </location>
</feature>
<protein>
    <submittedName>
        <fullName evidence="9">Aldo/keto reductase</fullName>
    </submittedName>
</protein>
<reference evidence="9 10" key="1">
    <citation type="journal article" date="2019" name="Nat. Ecol. Evol.">
        <title>Megaphylogeny resolves global patterns of mushroom evolution.</title>
        <authorList>
            <person name="Varga T."/>
            <person name="Krizsan K."/>
            <person name="Foldi C."/>
            <person name="Dima B."/>
            <person name="Sanchez-Garcia M."/>
            <person name="Sanchez-Ramirez S."/>
            <person name="Szollosi G.J."/>
            <person name="Szarkandi J.G."/>
            <person name="Papp V."/>
            <person name="Albert L."/>
            <person name="Andreopoulos W."/>
            <person name="Angelini C."/>
            <person name="Antonin V."/>
            <person name="Barry K.W."/>
            <person name="Bougher N.L."/>
            <person name="Buchanan P."/>
            <person name="Buyck B."/>
            <person name="Bense V."/>
            <person name="Catcheside P."/>
            <person name="Chovatia M."/>
            <person name="Cooper J."/>
            <person name="Damon W."/>
            <person name="Desjardin D."/>
            <person name="Finy P."/>
            <person name="Geml J."/>
            <person name="Haridas S."/>
            <person name="Hughes K."/>
            <person name="Justo A."/>
            <person name="Karasinski D."/>
            <person name="Kautmanova I."/>
            <person name="Kiss B."/>
            <person name="Kocsube S."/>
            <person name="Kotiranta H."/>
            <person name="LaButti K.M."/>
            <person name="Lechner B.E."/>
            <person name="Liimatainen K."/>
            <person name="Lipzen A."/>
            <person name="Lukacs Z."/>
            <person name="Mihaltcheva S."/>
            <person name="Morgado L.N."/>
            <person name="Niskanen T."/>
            <person name="Noordeloos M.E."/>
            <person name="Ohm R.A."/>
            <person name="Ortiz-Santana B."/>
            <person name="Ovrebo C."/>
            <person name="Racz N."/>
            <person name="Riley R."/>
            <person name="Savchenko A."/>
            <person name="Shiryaev A."/>
            <person name="Soop K."/>
            <person name="Spirin V."/>
            <person name="Szebenyi C."/>
            <person name="Tomsovsky M."/>
            <person name="Tulloss R.E."/>
            <person name="Uehling J."/>
            <person name="Grigoriev I.V."/>
            <person name="Vagvolgyi C."/>
            <person name="Papp T."/>
            <person name="Martin F.M."/>
            <person name="Miettinen O."/>
            <person name="Hibbett D.S."/>
            <person name="Nagy L.G."/>
        </authorList>
    </citation>
    <scope>NUCLEOTIDE SEQUENCE [LARGE SCALE GENOMIC DNA]</scope>
    <source>
        <strain evidence="9 10">CBS 166.37</strain>
    </source>
</reference>
<feature type="transmembrane region" description="Helical" evidence="7">
    <location>
        <begin position="277"/>
        <end position="294"/>
    </location>
</feature>
<keyword evidence="7" id="KW-1133">Transmembrane helix</keyword>
<dbReference type="PRINTS" id="PR00069">
    <property type="entry name" value="ALDKETRDTASE"/>
</dbReference>
<keyword evidence="10" id="KW-1185">Reference proteome</keyword>
<dbReference type="PIRSF" id="PIRSF000097">
    <property type="entry name" value="AKR"/>
    <property type="match status" value="1"/>
</dbReference>
<dbReference type="InterPro" id="IPR018170">
    <property type="entry name" value="Aldo/ket_reductase_CS"/>
</dbReference>
<evidence type="ECO:0000256" key="3">
    <source>
        <dbReference type="ARBA" id="ARBA00023002"/>
    </source>
</evidence>
<dbReference type="Pfam" id="PF00248">
    <property type="entry name" value="Aldo_ket_red"/>
    <property type="match status" value="1"/>
</dbReference>
<feature type="binding site" evidence="5">
    <location>
        <position position="104"/>
    </location>
    <ligand>
        <name>substrate</name>
    </ligand>
</feature>
<organism evidence="9 10">
    <name type="scientific">Crucibulum laeve</name>
    <dbReference type="NCBI Taxonomy" id="68775"/>
    <lineage>
        <taxon>Eukaryota</taxon>
        <taxon>Fungi</taxon>
        <taxon>Dikarya</taxon>
        <taxon>Basidiomycota</taxon>
        <taxon>Agaricomycotina</taxon>
        <taxon>Agaricomycetes</taxon>
        <taxon>Agaricomycetidae</taxon>
        <taxon>Agaricales</taxon>
        <taxon>Agaricineae</taxon>
        <taxon>Nidulariaceae</taxon>
        <taxon>Crucibulum</taxon>
    </lineage>
</organism>
<dbReference type="GO" id="GO:0016616">
    <property type="term" value="F:oxidoreductase activity, acting on the CH-OH group of donors, NAD or NADP as acceptor"/>
    <property type="evidence" value="ECO:0007669"/>
    <property type="project" value="UniProtKB-ARBA"/>
</dbReference>
<dbReference type="CDD" id="cd19120">
    <property type="entry name" value="AKR_AKR3C2-3"/>
    <property type="match status" value="1"/>
</dbReference>
<dbReference type="Proteomes" id="UP000308652">
    <property type="component" value="Unassembled WGS sequence"/>
</dbReference>
<dbReference type="InterPro" id="IPR020471">
    <property type="entry name" value="AKR"/>
</dbReference>
<evidence type="ECO:0000256" key="1">
    <source>
        <dbReference type="ARBA" id="ARBA00007905"/>
    </source>
</evidence>
<keyword evidence="7" id="KW-0812">Transmembrane</keyword>
<evidence type="ECO:0000256" key="6">
    <source>
        <dbReference type="PIRSR" id="PIRSR000097-3"/>
    </source>
</evidence>
<dbReference type="PROSITE" id="PS00062">
    <property type="entry name" value="ALDOKETO_REDUCTASE_2"/>
    <property type="match status" value="1"/>
</dbReference>
<keyword evidence="3" id="KW-0560">Oxidoreductase</keyword>